<keyword evidence="1" id="KW-0175">Coiled coil</keyword>
<dbReference type="OrthoDB" id="6615663at2759"/>
<dbReference type="PANTHER" id="PTHR28671:SF3">
    <property type="entry name" value="COILED-COIL DOMAIN-CONTAINING PROTEIN 169"/>
    <property type="match status" value="1"/>
</dbReference>
<dbReference type="Pfam" id="PF15372">
    <property type="entry name" value="DUF4600"/>
    <property type="match status" value="1"/>
</dbReference>
<organism evidence="2 3">
    <name type="scientific">Fasciola gigantica</name>
    <name type="common">Giant liver fluke</name>
    <dbReference type="NCBI Taxonomy" id="46835"/>
    <lineage>
        <taxon>Eukaryota</taxon>
        <taxon>Metazoa</taxon>
        <taxon>Spiralia</taxon>
        <taxon>Lophotrochozoa</taxon>
        <taxon>Platyhelminthes</taxon>
        <taxon>Trematoda</taxon>
        <taxon>Digenea</taxon>
        <taxon>Plagiorchiida</taxon>
        <taxon>Echinostomata</taxon>
        <taxon>Echinostomatoidea</taxon>
        <taxon>Fasciolidae</taxon>
        <taxon>Fasciola</taxon>
    </lineage>
</organism>
<gene>
    <name evidence="2" type="ORF">FGIG_06306</name>
</gene>
<evidence type="ECO:0000256" key="1">
    <source>
        <dbReference type="SAM" id="Coils"/>
    </source>
</evidence>
<dbReference type="EMBL" id="SUNJ01015687">
    <property type="protein sequence ID" value="TPP44287.1"/>
    <property type="molecule type" value="Genomic_DNA"/>
</dbReference>
<proteinExistence type="predicted"/>
<accession>A0A504XHC1</accession>
<evidence type="ECO:0000313" key="3">
    <source>
        <dbReference type="Proteomes" id="UP000316759"/>
    </source>
</evidence>
<keyword evidence="3" id="KW-1185">Reference proteome</keyword>
<sequence length="214" mass="25208">MNVNGVQESISKVAYADAVAQENLWLGYRQILRQTNEKLEESIKTVEDQLDLIQDEGNEWKTRFELQKEFNEYYKKAFFICDQHIPKAKMILRMINRAARRGSRVTDQLDLDEDSIDVMDSYAEYVRRLCKELENRVDQEGKAYYWATDLRKRALIELNYTYVPAPATKTSEEKTNKAAEMSLARRLQRPRRLDPKYGMTKLGVMARKLPPMHF</sequence>
<feature type="coiled-coil region" evidence="1">
    <location>
        <begin position="29"/>
        <end position="56"/>
    </location>
</feature>
<name>A0A504XHC1_FASGI</name>
<comment type="caution">
    <text evidence="2">The sequence shown here is derived from an EMBL/GenBank/DDBJ whole genome shotgun (WGS) entry which is preliminary data.</text>
</comment>
<reference evidence="2 3" key="1">
    <citation type="submission" date="2019-04" db="EMBL/GenBank/DDBJ databases">
        <title>Annotation for the trematode Fasciola gigantica.</title>
        <authorList>
            <person name="Choi Y.-J."/>
        </authorList>
    </citation>
    <scope>NUCLEOTIDE SEQUENCE [LARGE SCALE GENOMIC DNA]</scope>
    <source>
        <strain evidence="2">Uganda_cow_1</strain>
    </source>
</reference>
<dbReference type="InterPro" id="IPR028022">
    <property type="entry name" value="DUF4600"/>
</dbReference>
<dbReference type="Proteomes" id="UP000316759">
    <property type="component" value="Unassembled WGS sequence"/>
</dbReference>
<dbReference type="PANTHER" id="PTHR28671">
    <property type="entry name" value="COILED-COIL DOMAIN-CONTAINING PROTEIN 169"/>
    <property type="match status" value="1"/>
</dbReference>
<dbReference type="AlphaFoldDB" id="A0A504XHC1"/>
<protein>
    <recommendedName>
        <fullName evidence="4">Coiled-coil domain-containing protein</fullName>
    </recommendedName>
</protein>
<evidence type="ECO:0008006" key="4">
    <source>
        <dbReference type="Google" id="ProtNLM"/>
    </source>
</evidence>
<evidence type="ECO:0000313" key="2">
    <source>
        <dbReference type="EMBL" id="TPP44287.1"/>
    </source>
</evidence>